<proteinExistence type="predicted"/>
<evidence type="ECO:0000313" key="2">
    <source>
        <dbReference type="EMBL" id="SUX32303.1"/>
    </source>
</evidence>
<gene>
    <name evidence="2" type="ORF">NCTC8684_01380</name>
</gene>
<dbReference type="InterPro" id="IPR011048">
    <property type="entry name" value="Haem_d1_sf"/>
</dbReference>
<comment type="caution">
    <text evidence="2">The sequence shown here is derived from an EMBL/GenBank/DDBJ whole genome shotgun (WGS) entry which is preliminary data.</text>
</comment>
<sequence length="341" mass="36068">MTNRQALTDTQTIVEANMQKTVLLAASLLWGLARPAVAQPFDADIRNNTLAVSPNESVAVAGNSQTAELKVYDLARGKLAATLPGFVTPRNIVFSPDGQRIYVTDSSKGVLERWNIGALKLEASLALGPGAFGSAIDRSGSRLYVNNQAANSVSVVDLADWRVLKVITGFSGPRQGIKLSPDGADLYVTNFRSDKLSVVDTATLTLRREIGGFDKIRAISVSADGSTLYAANSGADTLARVDTKTGRITATVPVGREPYGAALRPDGKALYAGNLKSGSLTEVALPDFKPAAEIGGLSGPRQAISFSRDSRKAWVLNQDLSVAELNLATRGIVREIQPSAN</sequence>
<dbReference type="SUPFAM" id="SSF51004">
    <property type="entry name" value="C-terminal (heme d1) domain of cytochrome cd1-nitrite reductase"/>
    <property type="match status" value="1"/>
</dbReference>
<dbReference type="InterPro" id="IPR011964">
    <property type="entry name" value="YVTN_b-propeller_repeat"/>
</dbReference>
<dbReference type="AlphaFoldDB" id="A0AAX2M824"/>
<feature type="chain" id="PRO_5043589749" evidence="1">
    <location>
        <begin position="39"/>
        <end position="341"/>
    </location>
</feature>
<protein>
    <submittedName>
        <fullName evidence="2">Gluconolactonase</fullName>
    </submittedName>
</protein>
<evidence type="ECO:0000256" key="1">
    <source>
        <dbReference type="SAM" id="SignalP"/>
    </source>
</evidence>
<dbReference type="EMBL" id="UIGR01000001">
    <property type="protein sequence ID" value="SUX32303.1"/>
    <property type="molecule type" value="Genomic_DNA"/>
</dbReference>
<evidence type="ECO:0000313" key="3">
    <source>
        <dbReference type="Proteomes" id="UP000254029"/>
    </source>
</evidence>
<feature type="signal peptide" evidence="1">
    <location>
        <begin position="1"/>
        <end position="38"/>
    </location>
</feature>
<dbReference type="Proteomes" id="UP000254029">
    <property type="component" value="Unassembled WGS sequence"/>
</dbReference>
<dbReference type="Pfam" id="PF10282">
    <property type="entry name" value="Lactonase"/>
    <property type="match status" value="2"/>
</dbReference>
<accession>A0AAX2M824</accession>
<dbReference type="PANTHER" id="PTHR47197:SF3">
    <property type="entry name" value="DIHYDRO-HEME D1 DEHYDROGENASE"/>
    <property type="match status" value="1"/>
</dbReference>
<name>A0AAX2M824_CHRVL</name>
<dbReference type="InterPro" id="IPR051200">
    <property type="entry name" value="Host-pathogen_enzymatic-act"/>
</dbReference>
<dbReference type="PANTHER" id="PTHR47197">
    <property type="entry name" value="PROTEIN NIRF"/>
    <property type="match status" value="1"/>
</dbReference>
<organism evidence="2 3">
    <name type="scientific">Chromobacterium violaceum</name>
    <dbReference type="NCBI Taxonomy" id="536"/>
    <lineage>
        <taxon>Bacteria</taxon>
        <taxon>Pseudomonadati</taxon>
        <taxon>Pseudomonadota</taxon>
        <taxon>Betaproteobacteria</taxon>
        <taxon>Neisseriales</taxon>
        <taxon>Chromobacteriaceae</taxon>
        <taxon>Chromobacterium</taxon>
    </lineage>
</organism>
<dbReference type="NCBIfam" id="TIGR02276">
    <property type="entry name" value="beta_rpt_yvtn"/>
    <property type="match status" value="2"/>
</dbReference>
<keyword evidence="1" id="KW-0732">Signal</keyword>
<reference evidence="2 3" key="1">
    <citation type="submission" date="2018-06" db="EMBL/GenBank/DDBJ databases">
        <authorList>
            <consortium name="Pathogen Informatics"/>
            <person name="Doyle S."/>
        </authorList>
    </citation>
    <scope>NUCLEOTIDE SEQUENCE [LARGE SCALE GENOMIC DNA]</scope>
    <source>
        <strain evidence="2 3">NCTC8684</strain>
    </source>
</reference>
<dbReference type="Gene3D" id="2.130.10.10">
    <property type="entry name" value="YVTN repeat-like/Quinoprotein amine dehydrogenase"/>
    <property type="match status" value="2"/>
</dbReference>
<dbReference type="InterPro" id="IPR015943">
    <property type="entry name" value="WD40/YVTN_repeat-like_dom_sf"/>
</dbReference>
<dbReference type="InterPro" id="IPR019405">
    <property type="entry name" value="Lactonase_7-beta_prop"/>
</dbReference>